<dbReference type="SUPFAM" id="SSF55729">
    <property type="entry name" value="Acyl-CoA N-acyltransferases (Nat)"/>
    <property type="match status" value="1"/>
</dbReference>
<evidence type="ECO:0000313" key="4">
    <source>
        <dbReference type="EMBL" id="NKF21734.1"/>
    </source>
</evidence>
<sequence length="169" mass="18373">MPTPAVIRRATAADAVSLWDLRSAAIDHGCRTHYAGELIDAWLATPMPASFGNRLEREPFLLAVDRDAIVGFAGLKLGTRELDALFVHPQHAGRGHGQHLLREAEQLARQLGLHELHLKASLNAVAFYEAAGYRIGEAGVHITGTGLRIGCRNMDKRLKADDAPPRDAT</sequence>
<keyword evidence="5" id="KW-1185">Reference proteome</keyword>
<dbReference type="PANTHER" id="PTHR43877:SF2">
    <property type="entry name" value="AMINOALKYLPHOSPHONATE N-ACETYLTRANSFERASE-RELATED"/>
    <property type="match status" value="1"/>
</dbReference>
<organism evidence="4 5">
    <name type="scientific">Solimonas marina</name>
    <dbReference type="NCBI Taxonomy" id="2714601"/>
    <lineage>
        <taxon>Bacteria</taxon>
        <taxon>Pseudomonadati</taxon>
        <taxon>Pseudomonadota</taxon>
        <taxon>Gammaproteobacteria</taxon>
        <taxon>Nevskiales</taxon>
        <taxon>Nevskiaceae</taxon>
        <taxon>Solimonas</taxon>
    </lineage>
</organism>
<dbReference type="Proteomes" id="UP000653472">
    <property type="component" value="Unassembled WGS sequence"/>
</dbReference>
<accession>A0A969W8A2</accession>
<dbReference type="CDD" id="cd04301">
    <property type="entry name" value="NAT_SF"/>
    <property type="match status" value="1"/>
</dbReference>
<evidence type="ECO:0000256" key="1">
    <source>
        <dbReference type="ARBA" id="ARBA00022679"/>
    </source>
</evidence>
<evidence type="ECO:0000259" key="3">
    <source>
        <dbReference type="PROSITE" id="PS51186"/>
    </source>
</evidence>
<name>A0A969W8A2_9GAMM</name>
<keyword evidence="2" id="KW-0012">Acyltransferase</keyword>
<proteinExistence type="predicted"/>
<keyword evidence="1" id="KW-0808">Transferase</keyword>
<dbReference type="InterPro" id="IPR000182">
    <property type="entry name" value="GNAT_dom"/>
</dbReference>
<dbReference type="PROSITE" id="PS51186">
    <property type="entry name" value="GNAT"/>
    <property type="match status" value="1"/>
</dbReference>
<dbReference type="Pfam" id="PF00583">
    <property type="entry name" value="Acetyltransf_1"/>
    <property type="match status" value="1"/>
</dbReference>
<dbReference type="RefSeq" id="WP_168146971.1">
    <property type="nucleotide sequence ID" value="NZ_JAAVXB010000002.1"/>
</dbReference>
<gene>
    <name evidence="4" type="ORF">G7Y82_05345</name>
</gene>
<dbReference type="Gene3D" id="3.40.630.30">
    <property type="match status" value="1"/>
</dbReference>
<dbReference type="PANTHER" id="PTHR43877">
    <property type="entry name" value="AMINOALKYLPHOSPHONATE N-ACETYLTRANSFERASE-RELATED-RELATED"/>
    <property type="match status" value="1"/>
</dbReference>
<dbReference type="EMBL" id="JAAVXB010000002">
    <property type="protein sequence ID" value="NKF21734.1"/>
    <property type="molecule type" value="Genomic_DNA"/>
</dbReference>
<evidence type="ECO:0000313" key="5">
    <source>
        <dbReference type="Proteomes" id="UP000653472"/>
    </source>
</evidence>
<dbReference type="InterPro" id="IPR016181">
    <property type="entry name" value="Acyl_CoA_acyltransferase"/>
</dbReference>
<dbReference type="AlphaFoldDB" id="A0A969W8A2"/>
<evidence type="ECO:0000256" key="2">
    <source>
        <dbReference type="ARBA" id="ARBA00023315"/>
    </source>
</evidence>
<reference evidence="4" key="1">
    <citation type="submission" date="2020-03" db="EMBL/GenBank/DDBJ databases">
        <title>Solimonas marina sp. nov., isolated from deep seawater of the Pacific Ocean.</title>
        <authorList>
            <person name="Liu X."/>
            <person name="Lai Q."/>
            <person name="Sun F."/>
            <person name="Gai Y."/>
            <person name="Li G."/>
            <person name="Shao Z."/>
        </authorList>
    </citation>
    <scope>NUCLEOTIDE SEQUENCE</scope>
    <source>
        <strain evidence="4">C16B3</strain>
    </source>
</reference>
<comment type="caution">
    <text evidence="4">The sequence shown here is derived from an EMBL/GenBank/DDBJ whole genome shotgun (WGS) entry which is preliminary data.</text>
</comment>
<dbReference type="GO" id="GO:0016747">
    <property type="term" value="F:acyltransferase activity, transferring groups other than amino-acyl groups"/>
    <property type="evidence" value="ECO:0007669"/>
    <property type="project" value="InterPro"/>
</dbReference>
<feature type="domain" description="N-acetyltransferase" evidence="3">
    <location>
        <begin position="5"/>
        <end position="159"/>
    </location>
</feature>
<protein>
    <submittedName>
        <fullName evidence="4">GNAT family N-acetyltransferase</fullName>
    </submittedName>
</protein>
<dbReference type="InterPro" id="IPR050832">
    <property type="entry name" value="Bact_Acetyltransf"/>
</dbReference>